<evidence type="ECO:0008006" key="3">
    <source>
        <dbReference type="Google" id="ProtNLM"/>
    </source>
</evidence>
<keyword evidence="2" id="KW-1185">Reference proteome</keyword>
<name>A0A7X5R341_9MICO</name>
<proteinExistence type="predicted"/>
<reference evidence="1 2" key="1">
    <citation type="submission" date="2020-02" db="EMBL/GenBank/DDBJ databases">
        <title>Sequencing the genomes of 1000 actinobacteria strains.</title>
        <authorList>
            <person name="Klenk H.-P."/>
        </authorList>
    </citation>
    <scope>NUCLEOTIDE SEQUENCE [LARGE SCALE GENOMIC DNA]</scope>
    <source>
        <strain evidence="1 2">DSM 27960</strain>
    </source>
</reference>
<protein>
    <recommendedName>
        <fullName evidence="3">Ribbon-helix-helix protein, CopG family</fullName>
    </recommendedName>
</protein>
<accession>A0A7X5R341</accession>
<evidence type="ECO:0000313" key="1">
    <source>
        <dbReference type="EMBL" id="NIH54686.1"/>
    </source>
</evidence>
<dbReference type="AlphaFoldDB" id="A0A7X5R341"/>
<dbReference type="RefSeq" id="WP_167151179.1">
    <property type="nucleotide sequence ID" value="NZ_JAAMOX010000002.1"/>
</dbReference>
<sequence length="101" mass="11389">MATLEKRVQVLFDPERYAALEAEARVRGMSAGALIRMATDQLLDQQSQDARHGLRDMFANAAEDAKRNSYAPVDWDEAKAAYERELDPLYRLARSNAEGTE</sequence>
<evidence type="ECO:0000313" key="2">
    <source>
        <dbReference type="Proteomes" id="UP000541033"/>
    </source>
</evidence>
<gene>
    <name evidence="1" type="ORF">FHX76_002582</name>
</gene>
<organism evidence="1 2">
    <name type="scientific">Lysinibacter cavernae</name>
    <dbReference type="NCBI Taxonomy" id="1640652"/>
    <lineage>
        <taxon>Bacteria</taxon>
        <taxon>Bacillati</taxon>
        <taxon>Actinomycetota</taxon>
        <taxon>Actinomycetes</taxon>
        <taxon>Micrococcales</taxon>
        <taxon>Microbacteriaceae</taxon>
        <taxon>Lysinibacter</taxon>
    </lineage>
</organism>
<comment type="caution">
    <text evidence="1">The sequence shown here is derived from an EMBL/GenBank/DDBJ whole genome shotgun (WGS) entry which is preliminary data.</text>
</comment>
<dbReference type="EMBL" id="JAAMOX010000002">
    <property type="protein sequence ID" value="NIH54686.1"/>
    <property type="molecule type" value="Genomic_DNA"/>
</dbReference>
<dbReference type="Proteomes" id="UP000541033">
    <property type="component" value="Unassembled WGS sequence"/>
</dbReference>